<proteinExistence type="predicted"/>
<feature type="region of interest" description="Disordered" evidence="2">
    <location>
        <begin position="58"/>
        <end position="237"/>
    </location>
</feature>
<feature type="compositionally biased region" description="Polar residues" evidence="2">
    <location>
        <begin position="78"/>
        <end position="93"/>
    </location>
</feature>
<gene>
    <name evidence="4" type="primary">LOC120322545</name>
</gene>
<name>A0A7R5KAY6_9PASS</name>
<organism evidence="3 4">
    <name type="scientific">Pipra filicauda</name>
    <name type="common">Wire-tailed manakin</name>
    <dbReference type="NCBI Taxonomy" id="649802"/>
    <lineage>
        <taxon>Eukaryota</taxon>
        <taxon>Metazoa</taxon>
        <taxon>Chordata</taxon>
        <taxon>Craniata</taxon>
        <taxon>Vertebrata</taxon>
        <taxon>Euteleostomi</taxon>
        <taxon>Archelosauria</taxon>
        <taxon>Archosauria</taxon>
        <taxon>Dinosauria</taxon>
        <taxon>Saurischia</taxon>
        <taxon>Theropoda</taxon>
        <taxon>Coelurosauria</taxon>
        <taxon>Aves</taxon>
        <taxon>Neognathae</taxon>
        <taxon>Neoaves</taxon>
        <taxon>Telluraves</taxon>
        <taxon>Australaves</taxon>
        <taxon>Passeriformes</taxon>
        <taxon>Pipridae</taxon>
        <taxon>Pipra</taxon>
    </lineage>
</organism>
<feature type="compositionally biased region" description="Basic residues" evidence="2">
    <location>
        <begin position="196"/>
        <end position="205"/>
    </location>
</feature>
<keyword evidence="3" id="KW-1185">Reference proteome</keyword>
<evidence type="ECO:0000256" key="2">
    <source>
        <dbReference type="SAM" id="MobiDB-lite"/>
    </source>
</evidence>
<evidence type="ECO:0000313" key="4">
    <source>
        <dbReference type="RefSeq" id="XP_039234097.1"/>
    </source>
</evidence>
<keyword evidence="1" id="KW-0175">Coiled coil</keyword>
<evidence type="ECO:0000313" key="3">
    <source>
        <dbReference type="Proteomes" id="UP000504627"/>
    </source>
</evidence>
<dbReference type="GeneID" id="120322545"/>
<reference evidence="4" key="1">
    <citation type="submission" date="2025-08" db="UniProtKB">
        <authorList>
            <consortium name="RefSeq"/>
        </authorList>
    </citation>
    <scope>IDENTIFICATION</scope>
    <source>
        <tissue evidence="4">Muscle</tissue>
    </source>
</reference>
<feature type="compositionally biased region" description="Low complexity" evidence="2">
    <location>
        <begin position="94"/>
        <end position="122"/>
    </location>
</feature>
<accession>A0A7R5KAY6</accession>
<sequence>MWRPDPWAGSGASPGLPGCPDLLQHAQALHLQDSPLYLSFFEDECRLIADRLRLAEAAAPPRDPWETDESWAEPAGPVTSTPVPAPDSGTSTCEAAAAPGPARAEPVCLPQPAAGAGPGAHPLSRARLGAAQPSGGRPGPAARSPGRGRARLAPTHTRASQGLQLPSAGTAGSACPKRLLQPADTRLKGMPPARSRVQHPGRALKKAQPSALPEPAPRDTQMKSNSTPVSWPHAKRGSMGGLMLRQEGRRGLAWAAAWPRTEKEERGVLGSSAGRSLAAVKAGDHKQPSSRLPTAIPVLASRSSLRPLGRAASSQRLWISMGSTTQELSRCEDSVPAEQSAGDQLSQELEHVKKELERVKRELADKTAQCEAYHQTICSLQAQLRAAGVCVEDAAVFKGGDLGRD</sequence>
<dbReference type="InParanoid" id="A0A7R5KAY6"/>
<protein>
    <submittedName>
        <fullName evidence="4">Translation initiation factor IF-2-like</fullName>
    </submittedName>
</protein>
<dbReference type="RefSeq" id="XP_039234097.1">
    <property type="nucleotide sequence ID" value="XM_039378163.1"/>
</dbReference>
<evidence type="ECO:0000256" key="1">
    <source>
        <dbReference type="SAM" id="Coils"/>
    </source>
</evidence>
<dbReference type="AlphaFoldDB" id="A0A7R5KAY6"/>
<feature type="compositionally biased region" description="Low complexity" evidence="2">
    <location>
        <begin position="129"/>
        <end position="154"/>
    </location>
</feature>
<feature type="coiled-coil region" evidence="1">
    <location>
        <begin position="342"/>
        <end position="376"/>
    </location>
</feature>
<dbReference type="Proteomes" id="UP000504627">
    <property type="component" value="Unplaced"/>
</dbReference>